<accession>A0A5A8ECH2</accession>
<name>A0A5A8ECH2_CAFRO</name>
<evidence type="ECO:0000313" key="2">
    <source>
        <dbReference type="EMBL" id="KAA0175525.1"/>
    </source>
</evidence>
<evidence type="ECO:0000313" key="3">
    <source>
        <dbReference type="Proteomes" id="UP000322899"/>
    </source>
</evidence>
<dbReference type="AlphaFoldDB" id="A0A5A8ECH2"/>
<feature type="region of interest" description="Disordered" evidence="1">
    <location>
        <begin position="260"/>
        <end position="280"/>
    </location>
</feature>
<protein>
    <submittedName>
        <fullName evidence="2">Uncharacterized protein</fullName>
    </submittedName>
</protein>
<reference evidence="2 3" key="1">
    <citation type="submission" date="2019-07" db="EMBL/GenBank/DDBJ databases">
        <title>Genomes of Cafeteria roenbergensis.</title>
        <authorList>
            <person name="Fischer M.G."/>
            <person name="Hackl T."/>
            <person name="Roman M."/>
        </authorList>
    </citation>
    <scope>NUCLEOTIDE SEQUENCE [LARGE SCALE GENOMIC DNA]</scope>
    <source>
        <strain evidence="2 3">E4-10P</strain>
    </source>
</reference>
<organism evidence="2 3">
    <name type="scientific">Cafeteria roenbergensis</name>
    <name type="common">Marine flagellate</name>
    <dbReference type="NCBI Taxonomy" id="33653"/>
    <lineage>
        <taxon>Eukaryota</taxon>
        <taxon>Sar</taxon>
        <taxon>Stramenopiles</taxon>
        <taxon>Bigyra</taxon>
        <taxon>Opalozoa</taxon>
        <taxon>Bicosoecida</taxon>
        <taxon>Cafeteriaceae</taxon>
        <taxon>Cafeteria</taxon>
    </lineage>
</organism>
<dbReference type="EMBL" id="VLTO01000013">
    <property type="protein sequence ID" value="KAA0175525.1"/>
    <property type="molecule type" value="Genomic_DNA"/>
</dbReference>
<proteinExistence type="predicted"/>
<evidence type="ECO:0000256" key="1">
    <source>
        <dbReference type="SAM" id="MobiDB-lite"/>
    </source>
</evidence>
<feature type="compositionally biased region" description="Pro residues" evidence="1">
    <location>
        <begin position="64"/>
        <end position="73"/>
    </location>
</feature>
<sequence length="514" mass="53458">MSQSALSAIEGAGSPARRSASRRNALAAKSGWGAGSEDASASDSGSDAEHDPMWAAVVRRLRRPPPPQPPPPRRQLSEGNAAGQSPGGSAPLASPVQDRSAVCDFGDGCPNAQETLVAWAALPFSEAGDTQRVTFATALREPGSYRIRLMLAGSSVAAGSPCSVRVRHVEAAVRAPARVLAGEGVSFRFAFGFSRKRHTADVWAGLFVVPPQAGSHWSGLATAVAMAELGPSRRDTRAATAAASNARSGGAAEDDASASAAAAAGGAGQPPLLSGRRPYLESPYDPTRPVAAVSLGSRSQGRARFRAHPLYPGTYQIRVFGSCDETVCVTRSPPIACVAPLSRSVSHPHAHLLRELRVNLAAPTSGTRLDRESLARAVAPRLREIAEERCVAFLLVDVRQGVDEPADSGESGPMTADQLPHAAKRPGLIGRHRDADDAAGFASAAATAAARISRRAGGKLSSSRVDRTMDASDLAEVALLEAEACRPFTMALLTQSYGWVPHESSAPSCPVSRS</sequence>
<comment type="caution">
    <text evidence="2">The sequence shown here is derived from an EMBL/GenBank/DDBJ whole genome shotgun (WGS) entry which is preliminary data.</text>
</comment>
<feature type="region of interest" description="Disordered" evidence="1">
    <location>
        <begin position="1"/>
        <end position="96"/>
    </location>
</feature>
<gene>
    <name evidence="2" type="ORF">FNF27_02935</name>
</gene>
<feature type="compositionally biased region" description="Low complexity" evidence="1">
    <location>
        <begin position="12"/>
        <end position="45"/>
    </location>
</feature>
<dbReference type="Proteomes" id="UP000322899">
    <property type="component" value="Unassembled WGS sequence"/>
</dbReference>